<name>A0AAV6IAL3_9ERIC</name>
<evidence type="ECO:0000313" key="2">
    <source>
        <dbReference type="Proteomes" id="UP000823749"/>
    </source>
</evidence>
<gene>
    <name evidence="1" type="ORF">RHGRI_031521</name>
</gene>
<comment type="caution">
    <text evidence="1">The sequence shown here is derived from an EMBL/GenBank/DDBJ whole genome shotgun (WGS) entry which is preliminary data.</text>
</comment>
<evidence type="ECO:0000313" key="1">
    <source>
        <dbReference type="EMBL" id="KAG5524875.1"/>
    </source>
</evidence>
<dbReference type="EMBL" id="JACTNZ010000011">
    <property type="protein sequence ID" value="KAG5524875.1"/>
    <property type="molecule type" value="Genomic_DNA"/>
</dbReference>
<reference evidence="1" key="1">
    <citation type="submission" date="2020-08" db="EMBL/GenBank/DDBJ databases">
        <title>Plant Genome Project.</title>
        <authorList>
            <person name="Zhang R.-G."/>
        </authorList>
    </citation>
    <scope>NUCLEOTIDE SEQUENCE</scope>
    <source>
        <strain evidence="1">WSP0</strain>
        <tissue evidence="1">Leaf</tissue>
    </source>
</reference>
<accession>A0AAV6IAL3</accession>
<keyword evidence="2" id="KW-1185">Reference proteome</keyword>
<proteinExistence type="predicted"/>
<dbReference type="Proteomes" id="UP000823749">
    <property type="component" value="Chromosome 11"/>
</dbReference>
<sequence>MTTKEKSRLETVDGGEIFLRDFRGNNTAVIFRSLFVDNENRLYSSIRLTSSSSEVIVTRTSRSSVGNLHFKVMEDPHSSKNLTFSSKLENQPTCERDGTINGENSGVAADVAELAVGGPREDFATVAVEELDLLGAVCNCVVVVI</sequence>
<organism evidence="1 2">
    <name type="scientific">Rhododendron griersonianum</name>
    <dbReference type="NCBI Taxonomy" id="479676"/>
    <lineage>
        <taxon>Eukaryota</taxon>
        <taxon>Viridiplantae</taxon>
        <taxon>Streptophyta</taxon>
        <taxon>Embryophyta</taxon>
        <taxon>Tracheophyta</taxon>
        <taxon>Spermatophyta</taxon>
        <taxon>Magnoliopsida</taxon>
        <taxon>eudicotyledons</taxon>
        <taxon>Gunneridae</taxon>
        <taxon>Pentapetalae</taxon>
        <taxon>asterids</taxon>
        <taxon>Ericales</taxon>
        <taxon>Ericaceae</taxon>
        <taxon>Ericoideae</taxon>
        <taxon>Rhodoreae</taxon>
        <taxon>Rhododendron</taxon>
    </lineage>
</organism>
<protein>
    <submittedName>
        <fullName evidence="1">Uncharacterized protein</fullName>
    </submittedName>
</protein>
<dbReference type="AlphaFoldDB" id="A0AAV6IAL3"/>